<evidence type="ECO:0000256" key="9">
    <source>
        <dbReference type="ARBA" id="ARBA00023004"/>
    </source>
</evidence>
<dbReference type="FunFam" id="1.20.120.1770:FF:000001">
    <property type="entry name" value="Cytochrome b reductase 1"/>
    <property type="match status" value="1"/>
</dbReference>
<dbReference type="InterPro" id="IPR043205">
    <property type="entry name" value="CYB561/CYBRD1-like"/>
</dbReference>
<feature type="transmembrane region" description="Helical" evidence="12">
    <location>
        <begin position="216"/>
        <end position="240"/>
    </location>
</feature>
<keyword evidence="15" id="KW-1185">Reference proteome</keyword>
<evidence type="ECO:0000256" key="7">
    <source>
        <dbReference type="ARBA" id="ARBA00022982"/>
    </source>
</evidence>
<dbReference type="GO" id="GO:0046872">
    <property type="term" value="F:metal ion binding"/>
    <property type="evidence" value="ECO:0007669"/>
    <property type="project" value="UniProtKB-KW"/>
</dbReference>
<evidence type="ECO:0000313" key="14">
    <source>
        <dbReference type="EMBL" id="KAG6522820.1"/>
    </source>
</evidence>
<dbReference type="Pfam" id="PF03188">
    <property type="entry name" value="Cytochrom_B561"/>
    <property type="match status" value="1"/>
</dbReference>
<evidence type="ECO:0000256" key="4">
    <source>
        <dbReference type="ARBA" id="ARBA00022617"/>
    </source>
</evidence>
<evidence type="ECO:0000313" key="15">
    <source>
        <dbReference type="Proteomes" id="UP000734854"/>
    </source>
</evidence>
<evidence type="ECO:0000256" key="5">
    <source>
        <dbReference type="ARBA" id="ARBA00022692"/>
    </source>
</evidence>
<dbReference type="GO" id="GO:0016491">
    <property type="term" value="F:oxidoreductase activity"/>
    <property type="evidence" value="ECO:0007669"/>
    <property type="project" value="InterPro"/>
</dbReference>
<evidence type="ECO:0000256" key="11">
    <source>
        <dbReference type="ARBA" id="ARBA00053762"/>
    </source>
</evidence>
<evidence type="ECO:0000256" key="3">
    <source>
        <dbReference type="ARBA" id="ARBA00022448"/>
    </source>
</evidence>
<sequence length="296" mass="32309">MIKPSTAIEAVTSAISEDSDLAGSETSPVLPLTPEDVTMNAPVVHHPIVSIIRLLGAASAALVITWAVYFRGGLALISDNKALIFNVHPVLVVIGFIVLNGEVCVATFASFLLNFFNYSYCNCLLVMAAMLVYKTLSGTKNFRKALHLTIQFIALCLGSIGIWAALKFHNERGIDNFYSLHSWLGLACLALFAIQWLLGFYTFWYPGGSRNGRALLLPWHVFFGLYIYSLAIATTVTGFLEKATFLQSSNLISRYSNEAVLINFMGILIIILGGFVSLAVIMPPSIKSDAYKGIPE</sequence>
<feature type="transmembrane region" description="Helical" evidence="12">
    <location>
        <begin position="48"/>
        <end position="70"/>
    </location>
</feature>
<keyword evidence="5 12" id="KW-0812">Transmembrane</keyword>
<keyword evidence="3" id="KW-0813">Transport</keyword>
<comment type="caution">
    <text evidence="14">The sequence shown here is derived from an EMBL/GenBank/DDBJ whole genome shotgun (WGS) entry which is preliminary data.</text>
</comment>
<dbReference type="Proteomes" id="UP000734854">
    <property type="component" value="Unassembled WGS sequence"/>
</dbReference>
<protein>
    <recommendedName>
        <fullName evidence="13">Cytochrome b561 domain-containing protein</fullName>
    </recommendedName>
</protein>
<dbReference type="PANTHER" id="PTHR10106">
    <property type="entry name" value="CYTOCHROME B561-RELATED"/>
    <property type="match status" value="1"/>
</dbReference>
<feature type="transmembrane region" description="Helical" evidence="12">
    <location>
        <begin position="115"/>
        <end position="133"/>
    </location>
</feature>
<organism evidence="14 15">
    <name type="scientific">Zingiber officinale</name>
    <name type="common">Ginger</name>
    <name type="synonym">Amomum zingiber</name>
    <dbReference type="NCBI Taxonomy" id="94328"/>
    <lineage>
        <taxon>Eukaryota</taxon>
        <taxon>Viridiplantae</taxon>
        <taxon>Streptophyta</taxon>
        <taxon>Embryophyta</taxon>
        <taxon>Tracheophyta</taxon>
        <taxon>Spermatophyta</taxon>
        <taxon>Magnoliopsida</taxon>
        <taxon>Liliopsida</taxon>
        <taxon>Zingiberales</taxon>
        <taxon>Zingiberaceae</taxon>
        <taxon>Zingiber</taxon>
    </lineage>
</organism>
<keyword evidence="10 12" id="KW-0472">Membrane</keyword>
<comment type="subcellular location">
    <subcellularLocation>
        <location evidence="2">Membrane</location>
        <topology evidence="2">Multi-pass membrane protein</topology>
    </subcellularLocation>
</comment>
<keyword evidence="6" id="KW-0479">Metal-binding</keyword>
<feature type="transmembrane region" description="Helical" evidence="12">
    <location>
        <begin position="260"/>
        <end position="282"/>
    </location>
</feature>
<evidence type="ECO:0000256" key="2">
    <source>
        <dbReference type="ARBA" id="ARBA00004141"/>
    </source>
</evidence>
<proteinExistence type="predicted"/>
<feature type="transmembrane region" description="Helical" evidence="12">
    <location>
        <begin position="178"/>
        <end position="204"/>
    </location>
</feature>
<dbReference type="InterPro" id="IPR006593">
    <property type="entry name" value="Cyt_b561/ferric_Rdtase_TM"/>
</dbReference>
<name>A0A8J5HEW2_ZINOF</name>
<dbReference type="PANTHER" id="PTHR10106:SF0">
    <property type="entry name" value="LD36721P"/>
    <property type="match status" value="1"/>
</dbReference>
<evidence type="ECO:0000256" key="8">
    <source>
        <dbReference type="ARBA" id="ARBA00022989"/>
    </source>
</evidence>
<dbReference type="AlphaFoldDB" id="A0A8J5HEW2"/>
<evidence type="ECO:0000259" key="13">
    <source>
        <dbReference type="PROSITE" id="PS50939"/>
    </source>
</evidence>
<comment type="function">
    <text evidence="11">Two-heme-containing cytochrome. Catalyzes ascorbate-dependent trans-membrane electron transfer by utilizing a concerted H(+)/e(-) transfer mechanism.</text>
</comment>
<reference evidence="14 15" key="1">
    <citation type="submission" date="2020-08" db="EMBL/GenBank/DDBJ databases">
        <title>Plant Genome Project.</title>
        <authorList>
            <person name="Zhang R.-G."/>
        </authorList>
    </citation>
    <scope>NUCLEOTIDE SEQUENCE [LARGE SCALE GENOMIC DNA]</scope>
    <source>
        <tissue evidence="14">Rhizome</tissue>
    </source>
</reference>
<evidence type="ECO:0000256" key="12">
    <source>
        <dbReference type="SAM" id="Phobius"/>
    </source>
</evidence>
<dbReference type="CDD" id="cd08766">
    <property type="entry name" value="Cyt_b561_ACYB-1_like"/>
    <property type="match status" value="1"/>
</dbReference>
<dbReference type="GO" id="GO:0016020">
    <property type="term" value="C:membrane"/>
    <property type="evidence" value="ECO:0007669"/>
    <property type="project" value="UniProtKB-SubCell"/>
</dbReference>
<keyword evidence="9" id="KW-0408">Iron</keyword>
<feature type="transmembrane region" description="Helical" evidence="12">
    <location>
        <begin position="145"/>
        <end position="166"/>
    </location>
</feature>
<keyword evidence="4" id="KW-0349">Heme</keyword>
<gene>
    <name evidence="14" type="ORF">ZIOFF_019975</name>
</gene>
<keyword evidence="8 12" id="KW-1133">Transmembrane helix</keyword>
<evidence type="ECO:0000256" key="6">
    <source>
        <dbReference type="ARBA" id="ARBA00022723"/>
    </source>
</evidence>
<dbReference type="SMART" id="SM00665">
    <property type="entry name" value="B561"/>
    <property type="match status" value="1"/>
</dbReference>
<feature type="transmembrane region" description="Helical" evidence="12">
    <location>
        <begin position="82"/>
        <end position="109"/>
    </location>
</feature>
<accession>A0A8J5HEW2</accession>
<feature type="domain" description="Cytochrome b561" evidence="13">
    <location>
        <begin position="51"/>
        <end position="281"/>
    </location>
</feature>
<evidence type="ECO:0000256" key="10">
    <source>
        <dbReference type="ARBA" id="ARBA00023136"/>
    </source>
</evidence>
<dbReference type="EMBL" id="JACMSC010000005">
    <property type="protein sequence ID" value="KAG6522820.1"/>
    <property type="molecule type" value="Genomic_DNA"/>
</dbReference>
<evidence type="ECO:0000256" key="1">
    <source>
        <dbReference type="ARBA" id="ARBA00001970"/>
    </source>
</evidence>
<keyword evidence="7" id="KW-0249">Electron transport</keyword>
<comment type="cofactor">
    <cofactor evidence="1">
        <name>heme b</name>
        <dbReference type="ChEBI" id="CHEBI:60344"/>
    </cofactor>
</comment>
<dbReference type="Gene3D" id="1.20.120.1770">
    <property type="match status" value="1"/>
</dbReference>
<dbReference type="PROSITE" id="PS50939">
    <property type="entry name" value="CYTOCHROME_B561"/>
    <property type="match status" value="1"/>
</dbReference>